<dbReference type="WBParaSite" id="HPBE_0000327201-mRNA-1">
    <property type="protein sequence ID" value="HPBE_0000327201-mRNA-1"/>
    <property type="gene ID" value="HPBE_0000327201"/>
</dbReference>
<reference evidence="3" key="2">
    <citation type="submission" date="2019-09" db="UniProtKB">
        <authorList>
            <consortium name="WormBaseParasite"/>
        </authorList>
    </citation>
    <scope>IDENTIFICATION</scope>
</reference>
<evidence type="ECO:0000313" key="2">
    <source>
        <dbReference type="Proteomes" id="UP000050761"/>
    </source>
</evidence>
<sequence>MVLCYVTDASRNLGPTMLLGNVLNSKVVFVAQLFSGLPNPVFFCQTRLHPSKSAAKTSEWPQPRRFRSPQMGLSWRSSVFSGVQVLAHQDNQADGLTTRSVPFQIDLSHAEVTDEQKARLQTFL</sequence>
<gene>
    <name evidence="1" type="ORF">HPBE_LOCUS3273</name>
</gene>
<protein>
    <submittedName>
        <fullName evidence="3">Arylamine N-acetyltransferase</fullName>
    </submittedName>
</protein>
<accession>A0A3P7VN17</accession>
<keyword evidence="2" id="KW-1185">Reference proteome</keyword>
<dbReference type="EMBL" id="UZAH01007585">
    <property type="protein sequence ID" value="VDO32953.1"/>
    <property type="molecule type" value="Genomic_DNA"/>
</dbReference>
<accession>A0A183FAT0</accession>
<organism evidence="2 3">
    <name type="scientific">Heligmosomoides polygyrus</name>
    <name type="common">Parasitic roundworm</name>
    <dbReference type="NCBI Taxonomy" id="6339"/>
    <lineage>
        <taxon>Eukaryota</taxon>
        <taxon>Metazoa</taxon>
        <taxon>Ecdysozoa</taxon>
        <taxon>Nematoda</taxon>
        <taxon>Chromadorea</taxon>
        <taxon>Rhabditida</taxon>
        <taxon>Rhabditina</taxon>
        <taxon>Rhabditomorpha</taxon>
        <taxon>Strongyloidea</taxon>
        <taxon>Heligmosomidae</taxon>
        <taxon>Heligmosomoides</taxon>
    </lineage>
</organism>
<reference evidence="1 2" key="1">
    <citation type="submission" date="2018-11" db="EMBL/GenBank/DDBJ databases">
        <authorList>
            <consortium name="Pathogen Informatics"/>
        </authorList>
    </citation>
    <scope>NUCLEOTIDE SEQUENCE [LARGE SCALE GENOMIC DNA]</scope>
</reference>
<dbReference type="AlphaFoldDB" id="A0A183FAT0"/>
<proteinExistence type="predicted"/>
<name>A0A183FAT0_HELPZ</name>
<evidence type="ECO:0000313" key="1">
    <source>
        <dbReference type="EMBL" id="VDO32953.1"/>
    </source>
</evidence>
<evidence type="ECO:0000313" key="3">
    <source>
        <dbReference type="WBParaSite" id="HPBE_0000327201-mRNA-1"/>
    </source>
</evidence>
<dbReference type="Proteomes" id="UP000050761">
    <property type="component" value="Unassembled WGS sequence"/>
</dbReference>